<protein>
    <submittedName>
        <fullName evidence="3">Reverse transcriptase</fullName>
    </submittedName>
</protein>
<dbReference type="Proteomes" id="UP000321947">
    <property type="component" value="Unassembled WGS sequence"/>
</dbReference>
<evidence type="ECO:0000259" key="1">
    <source>
        <dbReference type="Pfam" id="PF13966"/>
    </source>
</evidence>
<evidence type="ECO:0000259" key="2">
    <source>
        <dbReference type="Pfam" id="PF22936"/>
    </source>
</evidence>
<dbReference type="Pfam" id="PF22936">
    <property type="entry name" value="Pol_BBD"/>
    <property type="match status" value="1"/>
</dbReference>
<evidence type="ECO:0000313" key="3">
    <source>
        <dbReference type="EMBL" id="TYK29954.1"/>
    </source>
</evidence>
<proteinExistence type="predicted"/>
<evidence type="ECO:0000313" key="4">
    <source>
        <dbReference type="Proteomes" id="UP000321947"/>
    </source>
</evidence>
<dbReference type="AlphaFoldDB" id="A0A5D3E255"/>
<name>A0A5D3E255_CUCMM</name>
<gene>
    <name evidence="3" type="ORF">E5676_scaffold588G00180</name>
</gene>
<keyword evidence="3" id="KW-0808">Transferase</keyword>
<keyword evidence="3" id="KW-0695">RNA-directed DNA polymerase</keyword>
<sequence length="344" mass="38935">MQASSSSSGIAQQLKGLRQHIAAIEASLGTTSNTLVPIPTILRAIVQSDHLTGSSEHFVSYILCVDEKIRIIDGSLAPIVEKEQISLFDGFSLHNVLHVPRISYNLLSIRKITHELNCKATFLPDSISFEDLSSGWMIGPTQHNRGLYLLDDDASSSSISRMSLLSSYFTTSEKELMLWHFHLGEGERNVHVWSANPSQGFSSKSLFSLLLDPSPTREFVFYAVWRIKVCKKVRFFTWQVLLDRANIVDRLVRRGEPRWSSNCCILCRKAKEDLDHLLWDCQYARAVWGSFLQEFDVRLAGLRTVRKTIEEFLLIRSVSLFGFSNVGLSTSQHKEVGNLKVFIP</sequence>
<dbReference type="Pfam" id="PF13966">
    <property type="entry name" value="zf-RVT"/>
    <property type="match status" value="1"/>
</dbReference>
<comment type="caution">
    <text evidence="3">The sequence shown here is derived from an EMBL/GenBank/DDBJ whole genome shotgun (WGS) entry which is preliminary data.</text>
</comment>
<dbReference type="InterPro" id="IPR026960">
    <property type="entry name" value="RVT-Znf"/>
</dbReference>
<organism evidence="3 4">
    <name type="scientific">Cucumis melo var. makuwa</name>
    <name type="common">Oriental melon</name>
    <dbReference type="NCBI Taxonomy" id="1194695"/>
    <lineage>
        <taxon>Eukaryota</taxon>
        <taxon>Viridiplantae</taxon>
        <taxon>Streptophyta</taxon>
        <taxon>Embryophyta</taxon>
        <taxon>Tracheophyta</taxon>
        <taxon>Spermatophyta</taxon>
        <taxon>Magnoliopsida</taxon>
        <taxon>eudicotyledons</taxon>
        <taxon>Gunneridae</taxon>
        <taxon>Pentapetalae</taxon>
        <taxon>rosids</taxon>
        <taxon>fabids</taxon>
        <taxon>Cucurbitales</taxon>
        <taxon>Cucurbitaceae</taxon>
        <taxon>Benincaseae</taxon>
        <taxon>Cucumis</taxon>
    </lineage>
</organism>
<dbReference type="EMBL" id="SSTD01000959">
    <property type="protein sequence ID" value="TYK29954.1"/>
    <property type="molecule type" value="Genomic_DNA"/>
</dbReference>
<feature type="domain" description="Reverse transcriptase zinc-binding" evidence="1">
    <location>
        <begin position="201"/>
        <end position="288"/>
    </location>
</feature>
<accession>A0A5D3E255</accession>
<dbReference type="InterPro" id="IPR054722">
    <property type="entry name" value="PolX-like_BBD"/>
</dbReference>
<feature type="domain" description="Retrovirus-related Pol polyprotein from transposon TNT 1-94-like beta-barrel" evidence="2">
    <location>
        <begin position="48"/>
        <end position="114"/>
    </location>
</feature>
<dbReference type="GO" id="GO:0003964">
    <property type="term" value="F:RNA-directed DNA polymerase activity"/>
    <property type="evidence" value="ECO:0007669"/>
    <property type="project" value="UniProtKB-KW"/>
</dbReference>
<keyword evidence="3" id="KW-0548">Nucleotidyltransferase</keyword>
<reference evidence="3 4" key="1">
    <citation type="submission" date="2019-08" db="EMBL/GenBank/DDBJ databases">
        <title>Draft genome sequences of two oriental melons (Cucumis melo L. var makuwa).</title>
        <authorList>
            <person name="Kwon S.-Y."/>
        </authorList>
    </citation>
    <scope>NUCLEOTIDE SEQUENCE [LARGE SCALE GENOMIC DNA]</scope>
    <source>
        <strain evidence="4">cv. Chang Bougi</strain>
        <tissue evidence="3">Leaf</tissue>
    </source>
</reference>